<dbReference type="WBParaSite" id="Gr19_v10_g8441.t1">
    <property type="protein sequence ID" value="Gr19_v10_g8441.t1"/>
    <property type="gene ID" value="Gr19_v10_g8441"/>
</dbReference>
<keyword evidence="5" id="KW-0206">Cytoskeleton</keyword>
<feature type="domain" description="Ciliary BBSome complex subunit 2 N-terminal" evidence="7">
    <location>
        <begin position="57"/>
        <end position="118"/>
    </location>
</feature>
<dbReference type="PANTHER" id="PTHR32465:SF0">
    <property type="entry name" value="BARDET-BIEDL SYNDROME 2 PROTEIN"/>
    <property type="match status" value="1"/>
</dbReference>
<dbReference type="Pfam" id="PF23353">
    <property type="entry name" value="BBS2_hp"/>
    <property type="match status" value="1"/>
</dbReference>
<evidence type="ECO:0000259" key="7">
    <source>
        <dbReference type="Pfam" id="PF14781"/>
    </source>
</evidence>
<evidence type="ECO:0000256" key="5">
    <source>
        <dbReference type="ARBA" id="ARBA00023212"/>
    </source>
</evidence>
<dbReference type="Pfam" id="PF14782">
    <property type="entry name" value="BBS2_GAE"/>
    <property type="match status" value="1"/>
</dbReference>
<keyword evidence="12" id="KW-1185">Reference proteome</keyword>
<name>A0A914IBV2_GLORO</name>
<dbReference type="GO" id="GO:0031514">
    <property type="term" value="C:motile cilium"/>
    <property type="evidence" value="ECO:0007669"/>
    <property type="project" value="TreeGrafter"/>
</dbReference>
<dbReference type="InterPro" id="IPR029429">
    <property type="entry name" value="BBS2_Mid"/>
</dbReference>
<dbReference type="GO" id="GO:0034464">
    <property type="term" value="C:BBSome"/>
    <property type="evidence" value="ECO:0007669"/>
    <property type="project" value="InterPro"/>
</dbReference>
<dbReference type="InterPro" id="IPR055380">
    <property type="entry name" value="BBS2_hp_dom"/>
</dbReference>
<keyword evidence="3" id="KW-0963">Cytoplasm</keyword>
<dbReference type="Pfam" id="PF14783">
    <property type="entry name" value="BBS2_Mid"/>
    <property type="match status" value="1"/>
</dbReference>
<dbReference type="GO" id="GO:0036064">
    <property type="term" value="C:ciliary basal body"/>
    <property type="evidence" value="ECO:0007669"/>
    <property type="project" value="TreeGrafter"/>
</dbReference>
<evidence type="ECO:0000256" key="1">
    <source>
        <dbReference type="ARBA" id="ARBA00004138"/>
    </source>
</evidence>
<dbReference type="PIRSF" id="PIRSF013684">
    <property type="entry name" value="BBS2"/>
    <property type="match status" value="1"/>
</dbReference>
<keyword evidence="6" id="KW-0966">Cell projection</keyword>
<sequence length="768" mass="83907">MSAVGGHQQQLRAAFSFGFAHRLAHGGGAAGVFDGSGREQLAVGTETGKICLQAIESMFNINEQITCLAIYPRTRTDADHYDVVLVGTTSSLLALDVYNNRTLFHRHMPEGVHCVRVGHVDAHRDSHVIVCGCGTTIWGFHLDGSDVFWTALGDEVNVVELCDMDGDGQNELIVGTGGADIKVLKNASFFAEFDEGDATTALCALGPACFAFGLDSGVVGVYANGERLWRVKTKSPIVALLQFPARARVACRLNVFFKFPIDIRSASTGEIGAREQFEDGGELSAAFLADLAGTGPLDDGQPRPQLTLVFCNGQVRALEFRNELADEKGQLLRNISQRKHALLEELKTYDRHGSNASAAEAGGSGGVAECSLIPPGTMLTCTLDLMSAAEQQEHAAATAAAASSSSPTNDITAVTVMSSSSSNAHASRNASGDSLCVRLTLSNSVPIRAVLLFADGIFDSECIAIHPNGKESAEMVVQFNPVKNVHANLFIKVFAGYSIERQLRVFAADLELPRFVTFVQVEPTFSETPEAFVAFRLHCRENKLRQWVCKNFSFICEQNVDTDEAETDQQHNNNNSKFQLKFMCMRNQQPLLLELDTAGGNVELRHNDIRNAADILQSLCAFLGVRALSSRAHFPQVLDAVKSVVENMDRRYEVNERLASEFAERLNVVRECVVRAEDALAIRNFAESRRLYTRVTMLNRELCGQQTIWMAAKKELLDAMKFLNVSIEQFSRLRVGAPGASLVQECRKAIAGDKLDIVPKLLEFGVFD</sequence>
<dbReference type="Pfam" id="PF14781">
    <property type="entry name" value="BBS2_N"/>
    <property type="match status" value="1"/>
</dbReference>
<dbReference type="InterPro" id="IPR029333">
    <property type="entry name" value="BBS2_GAE_dom"/>
</dbReference>
<evidence type="ECO:0000256" key="3">
    <source>
        <dbReference type="ARBA" id="ARBA00022490"/>
    </source>
</evidence>
<organism evidence="12 13">
    <name type="scientific">Globodera rostochiensis</name>
    <name type="common">Golden nematode worm</name>
    <name type="synonym">Heterodera rostochiensis</name>
    <dbReference type="NCBI Taxonomy" id="31243"/>
    <lineage>
        <taxon>Eukaryota</taxon>
        <taxon>Metazoa</taxon>
        <taxon>Ecdysozoa</taxon>
        <taxon>Nematoda</taxon>
        <taxon>Chromadorea</taxon>
        <taxon>Rhabditida</taxon>
        <taxon>Tylenchina</taxon>
        <taxon>Tylenchomorpha</taxon>
        <taxon>Tylenchoidea</taxon>
        <taxon>Heteroderidae</taxon>
        <taxon>Heteroderinae</taxon>
        <taxon>Globodera</taxon>
    </lineage>
</organism>
<dbReference type="GO" id="GO:1905515">
    <property type="term" value="P:non-motile cilium assembly"/>
    <property type="evidence" value="ECO:0007669"/>
    <property type="project" value="InterPro"/>
</dbReference>
<feature type="domain" description="BBS2 platform" evidence="10">
    <location>
        <begin position="523"/>
        <end position="623"/>
    </location>
</feature>
<evidence type="ECO:0000313" key="13">
    <source>
        <dbReference type="WBParaSite" id="Gr19_v10_g8441.t1"/>
    </source>
</evidence>
<feature type="domain" description="Ciliary BBSome complex subunit 2 middle region" evidence="9">
    <location>
        <begin position="161"/>
        <end position="243"/>
    </location>
</feature>
<evidence type="ECO:0000256" key="2">
    <source>
        <dbReference type="ARBA" id="ARBA00004245"/>
    </source>
</evidence>
<evidence type="ECO:0000259" key="11">
    <source>
        <dbReference type="Pfam" id="PF23353"/>
    </source>
</evidence>
<reference evidence="13" key="1">
    <citation type="submission" date="2022-11" db="UniProtKB">
        <authorList>
            <consortium name="WormBaseParasite"/>
        </authorList>
    </citation>
    <scope>IDENTIFICATION</scope>
</reference>
<feature type="domain" description="BBS2 GAE" evidence="8">
    <location>
        <begin position="431"/>
        <end position="515"/>
    </location>
</feature>
<keyword evidence="4" id="KW-0969">Cilium</keyword>
<evidence type="ECO:0000256" key="6">
    <source>
        <dbReference type="ARBA" id="ARBA00023273"/>
    </source>
</evidence>
<dbReference type="InterPro" id="IPR029430">
    <property type="entry name" value="BBS2_N"/>
</dbReference>
<evidence type="ECO:0000313" key="12">
    <source>
        <dbReference type="Proteomes" id="UP000887572"/>
    </source>
</evidence>
<dbReference type="GO" id="GO:0043005">
    <property type="term" value="C:neuron projection"/>
    <property type="evidence" value="ECO:0007669"/>
    <property type="project" value="TreeGrafter"/>
</dbReference>
<evidence type="ECO:0000259" key="9">
    <source>
        <dbReference type="Pfam" id="PF14783"/>
    </source>
</evidence>
<dbReference type="SUPFAM" id="SSF50998">
    <property type="entry name" value="Quinoprotein alcohol dehydrogenase-like"/>
    <property type="match status" value="1"/>
</dbReference>
<protein>
    <submittedName>
        <fullName evidence="13">Bardet-Biedl syndrome 2 protein homolog</fullName>
    </submittedName>
</protein>
<evidence type="ECO:0000256" key="4">
    <source>
        <dbReference type="ARBA" id="ARBA00023069"/>
    </source>
</evidence>
<dbReference type="InterPro" id="IPR055379">
    <property type="entry name" value="BBS2_pf_dom"/>
</dbReference>
<dbReference type="InterPro" id="IPR016616">
    <property type="entry name" value="Bardet-Biedl_syndrome_2_prot"/>
</dbReference>
<dbReference type="Pfam" id="PF23350">
    <property type="entry name" value="BBS2_pf"/>
    <property type="match status" value="1"/>
</dbReference>
<dbReference type="AlphaFoldDB" id="A0A914IBV2"/>
<feature type="domain" description="BBS2 hairpin" evidence="11">
    <location>
        <begin position="635"/>
        <end position="732"/>
    </location>
</feature>
<dbReference type="InterPro" id="IPR011047">
    <property type="entry name" value="Quinoprotein_ADH-like_sf"/>
</dbReference>
<dbReference type="GO" id="GO:0016020">
    <property type="term" value="C:membrane"/>
    <property type="evidence" value="ECO:0007669"/>
    <property type="project" value="TreeGrafter"/>
</dbReference>
<evidence type="ECO:0000259" key="10">
    <source>
        <dbReference type="Pfam" id="PF23350"/>
    </source>
</evidence>
<accession>A0A914IBV2</accession>
<dbReference type="PANTHER" id="PTHR32465">
    <property type="entry name" value="BARDET-BIEDL SYNDROME 2 PROTEIN"/>
    <property type="match status" value="1"/>
</dbReference>
<dbReference type="Proteomes" id="UP000887572">
    <property type="component" value="Unplaced"/>
</dbReference>
<proteinExistence type="predicted"/>
<comment type="subcellular location">
    <subcellularLocation>
        <location evidence="1">Cell projection</location>
        <location evidence="1">Cilium</location>
    </subcellularLocation>
    <subcellularLocation>
        <location evidence="2">Cytoplasm</location>
        <location evidence="2">Cytoskeleton</location>
    </subcellularLocation>
</comment>
<evidence type="ECO:0000259" key="8">
    <source>
        <dbReference type="Pfam" id="PF14782"/>
    </source>
</evidence>